<dbReference type="SUPFAM" id="SSF102588">
    <property type="entry name" value="LmbE-like"/>
    <property type="match status" value="1"/>
</dbReference>
<proteinExistence type="predicted"/>
<organism evidence="1 2">
    <name type="scientific">Acinetobacter shaoyimingii</name>
    <dbReference type="NCBI Taxonomy" id="2715164"/>
    <lineage>
        <taxon>Bacteria</taxon>
        <taxon>Pseudomonadati</taxon>
        <taxon>Pseudomonadota</taxon>
        <taxon>Gammaproteobacteria</taxon>
        <taxon>Moraxellales</taxon>
        <taxon>Moraxellaceae</taxon>
        <taxon>Acinetobacter</taxon>
    </lineage>
</organism>
<name>A0A6G8RVT5_9GAMM</name>
<dbReference type="Pfam" id="PF02585">
    <property type="entry name" value="PIG-L"/>
    <property type="match status" value="1"/>
</dbReference>
<dbReference type="Proteomes" id="UP000502297">
    <property type="component" value="Chromosome"/>
</dbReference>
<dbReference type="KEGG" id="asha:G8E00_07655"/>
<dbReference type="GO" id="GO:0016811">
    <property type="term" value="F:hydrolase activity, acting on carbon-nitrogen (but not peptide) bonds, in linear amides"/>
    <property type="evidence" value="ECO:0007669"/>
    <property type="project" value="TreeGrafter"/>
</dbReference>
<dbReference type="InterPro" id="IPR003737">
    <property type="entry name" value="GlcNAc_PI_deacetylase-related"/>
</dbReference>
<dbReference type="Gene3D" id="3.40.50.10320">
    <property type="entry name" value="LmbE-like"/>
    <property type="match status" value="1"/>
</dbReference>
<dbReference type="AlphaFoldDB" id="A0A6G8RVT5"/>
<reference evidence="1 2" key="1">
    <citation type="submission" date="2020-03" db="EMBL/GenBank/DDBJ databases">
        <authorList>
            <person name="Zhu W."/>
        </authorList>
    </citation>
    <scope>NUCLEOTIDE SEQUENCE [LARGE SCALE GENOMIC DNA]</scope>
    <source>
        <strain evidence="1 2">323-1</strain>
    </source>
</reference>
<accession>A0A6G8RVT5</accession>
<dbReference type="RefSeq" id="WP_166223327.1">
    <property type="nucleotide sequence ID" value="NZ_CP049801.1"/>
</dbReference>
<dbReference type="PANTHER" id="PTHR12993:SF29">
    <property type="entry name" value="BLR3841 PROTEIN"/>
    <property type="match status" value="1"/>
</dbReference>
<dbReference type="EMBL" id="CP049801">
    <property type="protein sequence ID" value="QIO05833.1"/>
    <property type="molecule type" value="Genomic_DNA"/>
</dbReference>
<sequence length="268" mass="30733">MDALDEALQYRLAHYEIGHRLLYGTGTEKETWLNWQGIRTLTKINLDEDFPEHQRILILAPHPDDEILGCAGLMQQLNALGREMIVIAITNGTASHPNSTQFSPEQLNTIRPQESIAALHTLNLGHVSRIELNLPDGQISQNMHILVDQLKTLIQAQDILISTHEQDGHPDHELSAYAIKLVAQHFHLKHFQVFIWTWHWAKPNQADIDWTKAKRLDLSQAQIDLKERAIRCFKTQTQVDVSTGNPPILPEYAIQRILMPYEVYINEN</sequence>
<dbReference type="InterPro" id="IPR024078">
    <property type="entry name" value="LmbE-like_dom_sf"/>
</dbReference>
<gene>
    <name evidence="1" type="ORF">G8E00_07655</name>
</gene>
<evidence type="ECO:0000313" key="1">
    <source>
        <dbReference type="EMBL" id="QIO05833.1"/>
    </source>
</evidence>
<dbReference type="PANTHER" id="PTHR12993">
    <property type="entry name" value="N-ACETYLGLUCOSAMINYL-PHOSPHATIDYLINOSITOL DE-N-ACETYLASE-RELATED"/>
    <property type="match status" value="1"/>
</dbReference>
<evidence type="ECO:0000313" key="2">
    <source>
        <dbReference type="Proteomes" id="UP000502297"/>
    </source>
</evidence>
<protein>
    <submittedName>
        <fullName evidence="1">PIG-L family deacetylase</fullName>
    </submittedName>
</protein>
<keyword evidence="2" id="KW-1185">Reference proteome</keyword>